<protein>
    <submittedName>
        <fullName evidence="3">Transcriptional activator ligand binding domain protein</fullName>
    </submittedName>
</protein>
<dbReference type="HOGENOM" id="CLU_113664_2_0_11"/>
<dbReference type="RefSeq" id="WP_015746946.1">
    <property type="nucleotide sequence ID" value="NC_013235.1"/>
</dbReference>
<accession>C8XFT2</accession>
<evidence type="ECO:0000256" key="1">
    <source>
        <dbReference type="SAM" id="MobiDB-lite"/>
    </source>
</evidence>
<dbReference type="KEGG" id="nml:Namu_1653"/>
<dbReference type="InterPro" id="IPR029442">
    <property type="entry name" value="GyrI-like"/>
</dbReference>
<dbReference type="OrthoDB" id="64208at2"/>
<dbReference type="Pfam" id="PF06445">
    <property type="entry name" value="GyrI-like"/>
    <property type="match status" value="1"/>
</dbReference>
<proteinExistence type="predicted"/>
<dbReference type="InterPro" id="IPR010499">
    <property type="entry name" value="AraC_E-bd"/>
</dbReference>
<dbReference type="SMART" id="SM00871">
    <property type="entry name" value="AraC_E_bind"/>
    <property type="match status" value="1"/>
</dbReference>
<reference evidence="4" key="1">
    <citation type="submission" date="2009-09" db="EMBL/GenBank/DDBJ databases">
        <title>The complete genome of Nakamurella multipartita DSM 44233.</title>
        <authorList>
            <consortium name="US DOE Joint Genome Institute (JGI-PGF)"/>
            <person name="Lucas S."/>
            <person name="Copeland A."/>
            <person name="Lapidus A."/>
            <person name="Glavina del Rio T."/>
            <person name="Dalin E."/>
            <person name="Tice H."/>
            <person name="Bruce D."/>
            <person name="Goodwin L."/>
            <person name="Pitluck S."/>
            <person name="Kyrpides N."/>
            <person name="Mavromatis K."/>
            <person name="Ivanova N."/>
            <person name="Ovchinnikova G."/>
            <person name="Sims D."/>
            <person name="Meincke L."/>
            <person name="Brettin T."/>
            <person name="Detter J.C."/>
            <person name="Han C."/>
            <person name="Larimer F."/>
            <person name="Land M."/>
            <person name="Hauser L."/>
            <person name="Markowitz V."/>
            <person name="Cheng J.-F."/>
            <person name="Hugenholtz P."/>
            <person name="Woyke T."/>
            <person name="Wu D."/>
            <person name="Klenk H.-P."/>
            <person name="Eisen J.A."/>
        </authorList>
    </citation>
    <scope>NUCLEOTIDE SEQUENCE [LARGE SCALE GENOMIC DNA]</scope>
    <source>
        <strain evidence="4">ATCC 700099 / DSM 44233 / CIP 104796 / JCM 9543 / NBRC 105858 / Y-104</strain>
    </source>
</reference>
<dbReference type="Proteomes" id="UP000002218">
    <property type="component" value="Chromosome"/>
</dbReference>
<dbReference type="eggNOG" id="COG4978">
    <property type="taxonomic scope" value="Bacteria"/>
</dbReference>
<evidence type="ECO:0000313" key="4">
    <source>
        <dbReference type="Proteomes" id="UP000002218"/>
    </source>
</evidence>
<reference evidence="3 4" key="2">
    <citation type="journal article" date="2010" name="Stand. Genomic Sci.">
        <title>Complete genome sequence of Nakamurella multipartita type strain (Y-104).</title>
        <authorList>
            <person name="Tice H."/>
            <person name="Mayilraj S."/>
            <person name="Sims D."/>
            <person name="Lapidus A."/>
            <person name="Nolan M."/>
            <person name="Lucas S."/>
            <person name="Glavina Del Rio T."/>
            <person name="Copeland A."/>
            <person name="Cheng J.F."/>
            <person name="Meincke L."/>
            <person name="Bruce D."/>
            <person name="Goodwin L."/>
            <person name="Pitluck S."/>
            <person name="Ivanova N."/>
            <person name="Mavromatis K."/>
            <person name="Ovchinnikova G."/>
            <person name="Pati A."/>
            <person name="Chen A."/>
            <person name="Palaniappan K."/>
            <person name="Land M."/>
            <person name="Hauser L."/>
            <person name="Chang Y.J."/>
            <person name="Jeffries C.D."/>
            <person name="Detter J.C."/>
            <person name="Brettin T."/>
            <person name="Rohde M."/>
            <person name="Goker M."/>
            <person name="Bristow J."/>
            <person name="Eisen J.A."/>
            <person name="Markowitz V."/>
            <person name="Hugenholtz P."/>
            <person name="Kyrpides N.C."/>
            <person name="Klenk H.P."/>
            <person name="Chen F."/>
        </authorList>
    </citation>
    <scope>NUCLEOTIDE SEQUENCE [LARGE SCALE GENOMIC DNA]</scope>
    <source>
        <strain evidence="4">ATCC 700099 / DSM 44233 / CIP 104796 / JCM 9543 / NBRC 105858 / Y-104</strain>
    </source>
</reference>
<feature type="domain" description="AraC effector-binding" evidence="2">
    <location>
        <begin position="8"/>
        <end position="172"/>
    </location>
</feature>
<dbReference type="Gene3D" id="3.20.80.10">
    <property type="entry name" value="Regulatory factor, effector binding domain"/>
    <property type="match status" value="1"/>
</dbReference>
<dbReference type="STRING" id="479431.Namu_1653"/>
<evidence type="ECO:0000313" key="3">
    <source>
        <dbReference type="EMBL" id="ACV78043.1"/>
    </source>
</evidence>
<dbReference type="InParanoid" id="C8XFT2"/>
<feature type="region of interest" description="Disordered" evidence="1">
    <location>
        <begin position="1"/>
        <end position="20"/>
    </location>
</feature>
<gene>
    <name evidence="3" type="ordered locus">Namu_1653</name>
</gene>
<evidence type="ECO:0000259" key="2">
    <source>
        <dbReference type="SMART" id="SM00871"/>
    </source>
</evidence>
<dbReference type="AlphaFoldDB" id="C8XFT2"/>
<keyword evidence="4" id="KW-1185">Reference proteome</keyword>
<name>C8XFT2_NAKMY</name>
<organism evidence="3 4">
    <name type="scientific">Nakamurella multipartita (strain ATCC 700099 / DSM 44233 / CIP 104796 / JCM 9543 / NBRC 105858 / Y-104)</name>
    <name type="common">Microsphaera multipartita</name>
    <dbReference type="NCBI Taxonomy" id="479431"/>
    <lineage>
        <taxon>Bacteria</taxon>
        <taxon>Bacillati</taxon>
        <taxon>Actinomycetota</taxon>
        <taxon>Actinomycetes</taxon>
        <taxon>Nakamurellales</taxon>
        <taxon>Nakamurellaceae</taxon>
        <taxon>Nakamurella</taxon>
    </lineage>
</organism>
<dbReference type="SUPFAM" id="SSF55136">
    <property type="entry name" value="Probable bacterial effector-binding domain"/>
    <property type="match status" value="1"/>
</dbReference>
<dbReference type="InterPro" id="IPR011256">
    <property type="entry name" value="Reg_factor_effector_dom_sf"/>
</dbReference>
<sequence length="173" mass="18866">MTTSETGAEPHLQDRPAVPFVGTTTGVSTATIAQIADRIPELVGALISRGITPTGAPFFRYLDLRGDAMTLQVGVPVPDGAELPEHVLPFTVESGHLPAGRYAGLTHVGSFDGLRAATERLLAWASEQELRLDMETEDGLERWTARLEIYLTDPRLETDPNRYRTELAIKLAD</sequence>
<dbReference type="EMBL" id="CP001737">
    <property type="protein sequence ID" value="ACV78043.1"/>
    <property type="molecule type" value="Genomic_DNA"/>
</dbReference>